<proteinExistence type="predicted"/>
<comment type="caution">
    <text evidence="1">The sequence shown here is derived from an EMBL/GenBank/DDBJ whole genome shotgun (WGS) entry which is preliminary data.</text>
</comment>
<dbReference type="Proteomes" id="UP000294927">
    <property type="component" value="Unassembled WGS sequence"/>
</dbReference>
<keyword evidence="2" id="KW-1185">Reference proteome</keyword>
<reference evidence="1 2" key="1">
    <citation type="submission" date="2019-03" db="EMBL/GenBank/DDBJ databases">
        <title>Genomic Encyclopedia of Archaeal and Bacterial Type Strains, Phase II (KMG-II): from individual species to whole genera.</title>
        <authorList>
            <person name="Goeker M."/>
        </authorList>
    </citation>
    <scope>NUCLEOTIDE SEQUENCE [LARGE SCALE GENOMIC DNA]</scope>
    <source>
        <strain evidence="1 2">DSM 45499</strain>
    </source>
</reference>
<evidence type="ECO:0000313" key="2">
    <source>
        <dbReference type="Proteomes" id="UP000294927"/>
    </source>
</evidence>
<evidence type="ECO:0008006" key="3">
    <source>
        <dbReference type="Google" id="ProtNLM"/>
    </source>
</evidence>
<evidence type="ECO:0000313" key="1">
    <source>
        <dbReference type="EMBL" id="TDV39738.1"/>
    </source>
</evidence>
<dbReference type="EMBL" id="SOCP01000025">
    <property type="protein sequence ID" value="TDV39738.1"/>
    <property type="molecule type" value="Genomic_DNA"/>
</dbReference>
<name>A0A4R7USZ0_9PSEU</name>
<organism evidence="1 2">
    <name type="scientific">Actinophytocola oryzae</name>
    <dbReference type="NCBI Taxonomy" id="502181"/>
    <lineage>
        <taxon>Bacteria</taxon>
        <taxon>Bacillati</taxon>
        <taxon>Actinomycetota</taxon>
        <taxon>Actinomycetes</taxon>
        <taxon>Pseudonocardiales</taxon>
        <taxon>Pseudonocardiaceae</taxon>
    </lineage>
</organism>
<protein>
    <recommendedName>
        <fullName evidence="3">Secreted protein</fullName>
    </recommendedName>
</protein>
<accession>A0A4R7USZ0</accession>
<gene>
    <name evidence="1" type="ORF">CLV71_12550</name>
</gene>
<dbReference type="AlphaFoldDB" id="A0A4R7USZ0"/>
<sequence length="167" mass="18419">MERVRPLRLVDVDGPLNPFAARTPPPGFVEHRWRLSRWRRNAVRRAWLNPAHGAALLGLAERTGAELAWATSWGQDANATVGAALGLPALPVVDVRAYDGHPDWKYGAVGRFARDRPLAWLDDDFDLFRNARKAFLARRSVVTALIPVDPSTGITAEYLTAAETALS</sequence>